<evidence type="ECO:0000259" key="4">
    <source>
        <dbReference type="Pfam" id="PF13360"/>
    </source>
</evidence>
<proteinExistence type="inferred from homology"/>
<feature type="domain" description="Pyrrolo-quinoline quinone repeat" evidence="4">
    <location>
        <begin position="108"/>
        <end position="354"/>
    </location>
</feature>
<dbReference type="Pfam" id="PF13360">
    <property type="entry name" value="PQQ_2"/>
    <property type="match status" value="2"/>
</dbReference>
<protein>
    <recommendedName>
        <fullName evidence="4">Pyrrolo-quinoline quinone repeat domain-containing protein</fullName>
    </recommendedName>
</protein>
<keyword evidence="3" id="KW-0560">Oxidoreductase</keyword>
<organism evidence="5 6">
    <name type="scientific">Canavalia gladiata</name>
    <name type="common">Sword bean</name>
    <name type="synonym">Dolichos gladiatus</name>
    <dbReference type="NCBI Taxonomy" id="3824"/>
    <lineage>
        <taxon>Eukaryota</taxon>
        <taxon>Viridiplantae</taxon>
        <taxon>Streptophyta</taxon>
        <taxon>Embryophyta</taxon>
        <taxon>Tracheophyta</taxon>
        <taxon>Spermatophyta</taxon>
        <taxon>Magnoliopsida</taxon>
        <taxon>eudicotyledons</taxon>
        <taxon>Gunneridae</taxon>
        <taxon>Pentapetalae</taxon>
        <taxon>rosids</taxon>
        <taxon>fabids</taxon>
        <taxon>Fabales</taxon>
        <taxon>Fabaceae</taxon>
        <taxon>Papilionoideae</taxon>
        <taxon>50 kb inversion clade</taxon>
        <taxon>NPAAA clade</taxon>
        <taxon>indigoferoid/millettioid clade</taxon>
        <taxon>Phaseoleae</taxon>
        <taxon>Canavalia</taxon>
    </lineage>
</organism>
<dbReference type="AlphaFoldDB" id="A0AAN9LUT7"/>
<dbReference type="SMART" id="SM00564">
    <property type="entry name" value="PQQ"/>
    <property type="match status" value="6"/>
</dbReference>
<evidence type="ECO:0000256" key="3">
    <source>
        <dbReference type="ARBA" id="ARBA00023002"/>
    </source>
</evidence>
<evidence type="ECO:0000313" key="6">
    <source>
        <dbReference type="Proteomes" id="UP001367508"/>
    </source>
</evidence>
<comment type="caution">
    <text evidence="5">The sequence shown here is derived from an EMBL/GenBank/DDBJ whole genome shotgun (WGS) entry which is preliminary data.</text>
</comment>
<evidence type="ECO:0000313" key="5">
    <source>
        <dbReference type="EMBL" id="KAK7340513.1"/>
    </source>
</evidence>
<sequence>MFIAKYPHFLPLIKTLVTIHLFLQPHPSLAFNSPQARRNQFQVQRAHLRDSEVVRFVLKAVDAVQLSCGLRKESQDWLNHGGDLFNRRYGEKEYKISPKTAGNLRLKWRFYAGKDITATPAIYDDTLYFPSWNGNIYAVKESDGSLVWKQNLEKVTGLNATGFVQNSNWTVSRSTPTVAVAEDLVIIGIYGPAVVIALKITTGQLVWNTTLDYHPAGLITMSGTYYNGGYYVGTSSLEEGATVEQCCVFRGSFVKLDARSGGILWKTYMLPDNNNKTGEYAGAAIWGSSPSIDVNRSHVYIATGNLYSAPSHILQCQERQKNRTKPTQPDECVEPENHSNSILALHLDSGNITWYRQLGGYDVWFFACTNASAPNCPPAGPTRDADFGEAPTMLTTYVNGTNKDILVAVQKSGFAWALDRNNGNLVWFTEAGPGGFAGGGTWGAATDERRVYTNIVNSEAKNFTLAPSNMVSNAGGWVAMDSTNGKILWSTANPSNTSANGPVSVANDVVFAGSPDIAGSIYAINGNSGKILWSYKTGGSVYGGMSIGNGCIYVGHGYNVNLGFATNLTGGTSLFAFCV</sequence>
<dbReference type="GO" id="GO:0016491">
    <property type="term" value="F:oxidoreductase activity"/>
    <property type="evidence" value="ECO:0007669"/>
    <property type="project" value="UniProtKB-KW"/>
</dbReference>
<evidence type="ECO:0000256" key="1">
    <source>
        <dbReference type="ARBA" id="ARBA00001931"/>
    </source>
</evidence>
<dbReference type="InterPro" id="IPR018391">
    <property type="entry name" value="PQQ_b-propeller_rpt"/>
</dbReference>
<dbReference type="PANTHER" id="PTHR32303:SF10">
    <property type="entry name" value="OUTER MEMBRANE PROTEIN ASSEMBLY FACTOR BAMB"/>
    <property type="match status" value="1"/>
</dbReference>
<feature type="domain" description="Pyrrolo-quinoline quinone repeat" evidence="4">
    <location>
        <begin position="476"/>
        <end position="555"/>
    </location>
</feature>
<dbReference type="Gene3D" id="2.140.10.10">
    <property type="entry name" value="Quinoprotein alcohol dehydrogenase-like superfamily"/>
    <property type="match status" value="1"/>
</dbReference>
<comment type="similarity">
    <text evidence="2">Belongs to the bacterial PQQ dehydrogenase family.</text>
</comment>
<dbReference type="EMBL" id="JAYMYQ010000004">
    <property type="protein sequence ID" value="KAK7340513.1"/>
    <property type="molecule type" value="Genomic_DNA"/>
</dbReference>
<dbReference type="InterPro" id="IPR011047">
    <property type="entry name" value="Quinoprotein_ADH-like_sf"/>
</dbReference>
<name>A0AAN9LUT7_CANGL</name>
<dbReference type="SUPFAM" id="SSF50998">
    <property type="entry name" value="Quinoprotein alcohol dehydrogenase-like"/>
    <property type="match status" value="1"/>
</dbReference>
<dbReference type="PANTHER" id="PTHR32303">
    <property type="entry name" value="QUINOPROTEIN ALCOHOL DEHYDROGENASE (CYTOCHROME C)"/>
    <property type="match status" value="1"/>
</dbReference>
<reference evidence="5 6" key="1">
    <citation type="submission" date="2024-01" db="EMBL/GenBank/DDBJ databases">
        <title>The genomes of 5 underutilized Papilionoideae crops provide insights into root nodulation and disease resistanc.</title>
        <authorList>
            <person name="Jiang F."/>
        </authorList>
    </citation>
    <scope>NUCLEOTIDE SEQUENCE [LARGE SCALE GENOMIC DNA]</scope>
    <source>
        <strain evidence="5">LVBAO_FW01</strain>
        <tissue evidence="5">Leaves</tissue>
    </source>
</reference>
<dbReference type="Proteomes" id="UP001367508">
    <property type="component" value="Unassembled WGS sequence"/>
</dbReference>
<keyword evidence="6" id="KW-1185">Reference proteome</keyword>
<accession>A0AAN9LUT7</accession>
<dbReference type="InterPro" id="IPR002372">
    <property type="entry name" value="PQQ_rpt_dom"/>
</dbReference>
<evidence type="ECO:0000256" key="2">
    <source>
        <dbReference type="ARBA" id="ARBA00008156"/>
    </source>
</evidence>
<comment type="cofactor">
    <cofactor evidence="1">
        <name>pyrroloquinoline quinone</name>
        <dbReference type="ChEBI" id="CHEBI:58442"/>
    </cofactor>
</comment>
<gene>
    <name evidence="5" type="ORF">VNO77_21219</name>
</gene>